<gene>
    <name evidence="2" type="ORF">ACFSQ0_08875</name>
</gene>
<feature type="signal peptide" evidence="1">
    <location>
        <begin position="1"/>
        <end position="18"/>
    </location>
</feature>
<evidence type="ECO:0000313" key="3">
    <source>
        <dbReference type="Proteomes" id="UP001597357"/>
    </source>
</evidence>
<dbReference type="NCBIfam" id="TIGR01200">
    <property type="entry name" value="GLPGLI"/>
    <property type="match status" value="1"/>
</dbReference>
<dbReference type="RefSeq" id="WP_379047113.1">
    <property type="nucleotide sequence ID" value="NZ_JBHULZ010000041.1"/>
</dbReference>
<dbReference type="EMBL" id="JBHULZ010000041">
    <property type="protein sequence ID" value="MFD2698102.1"/>
    <property type="molecule type" value="Genomic_DNA"/>
</dbReference>
<keyword evidence="1" id="KW-0732">Signal</keyword>
<reference evidence="3" key="1">
    <citation type="journal article" date="2019" name="Int. J. Syst. Evol. Microbiol.">
        <title>The Global Catalogue of Microorganisms (GCM) 10K type strain sequencing project: providing services to taxonomists for standard genome sequencing and annotation.</title>
        <authorList>
            <consortium name="The Broad Institute Genomics Platform"/>
            <consortium name="The Broad Institute Genome Sequencing Center for Infectious Disease"/>
            <person name="Wu L."/>
            <person name="Ma J."/>
        </authorList>
    </citation>
    <scope>NUCLEOTIDE SEQUENCE [LARGE SCALE GENOMIC DNA]</scope>
    <source>
        <strain evidence="3">KCTC 42255</strain>
    </source>
</reference>
<keyword evidence="3" id="KW-1185">Reference proteome</keyword>
<dbReference type="InterPro" id="IPR005901">
    <property type="entry name" value="GLPGLI"/>
</dbReference>
<feature type="chain" id="PRO_5046637257" evidence="1">
    <location>
        <begin position="19"/>
        <end position="255"/>
    </location>
</feature>
<dbReference type="Proteomes" id="UP001597357">
    <property type="component" value="Unassembled WGS sequence"/>
</dbReference>
<proteinExistence type="predicted"/>
<organism evidence="2 3">
    <name type="scientific">Mesonia sediminis</name>
    <dbReference type="NCBI Taxonomy" id="1703946"/>
    <lineage>
        <taxon>Bacteria</taxon>
        <taxon>Pseudomonadati</taxon>
        <taxon>Bacteroidota</taxon>
        <taxon>Flavobacteriia</taxon>
        <taxon>Flavobacteriales</taxon>
        <taxon>Flavobacteriaceae</taxon>
        <taxon>Mesonia</taxon>
    </lineage>
</organism>
<comment type="caution">
    <text evidence="2">The sequence shown here is derived from an EMBL/GenBank/DDBJ whole genome shotgun (WGS) entry which is preliminary data.</text>
</comment>
<sequence length="255" mass="29338">MKQILQIISIFLFVNAYAQDANQLLVEYHFKNDYYSNEETLVVKNNTTLYTNDELNLTNDDNVAQNEDGNYLIGQKKISLKKKSIYGNLKNNTYSIIMPSKKKTYFVKDSLGDLDWKIHPKDTLKIGDYLCTKATLNFRGRDYIAYFTEEIPIPAGPWKFKALPGLILFIQSTSGTLTYSWQVKKIVLPFNAKIDLQSPNNFNDKAISLKEYVGIIDEKHLSDAKILDARAPKDTAVESTKIRRLGIELVYEWEK</sequence>
<evidence type="ECO:0000313" key="2">
    <source>
        <dbReference type="EMBL" id="MFD2698102.1"/>
    </source>
</evidence>
<name>A0ABW5SFZ8_9FLAO</name>
<evidence type="ECO:0000256" key="1">
    <source>
        <dbReference type="SAM" id="SignalP"/>
    </source>
</evidence>
<protein>
    <submittedName>
        <fullName evidence="2">GLPGLI family protein</fullName>
    </submittedName>
</protein>
<accession>A0ABW5SFZ8</accession>